<dbReference type="RefSeq" id="XP_007682021.1">
    <property type="nucleotide sequence ID" value="XM_007683831.1"/>
</dbReference>
<proteinExistence type="predicted"/>
<keyword evidence="2" id="KW-1185">Reference proteome</keyword>
<dbReference type="Proteomes" id="UP000011761">
    <property type="component" value="Unassembled WGS sequence"/>
</dbReference>
<dbReference type="KEGG" id="bcom:BAUCODRAFT_152852"/>
<evidence type="ECO:0000313" key="1">
    <source>
        <dbReference type="EMBL" id="EMC90866.1"/>
    </source>
</evidence>
<gene>
    <name evidence="1" type="ORF">BAUCODRAFT_152852</name>
</gene>
<reference evidence="1 2" key="1">
    <citation type="journal article" date="2012" name="PLoS Pathog.">
        <title>Diverse lifestyles and strategies of plant pathogenesis encoded in the genomes of eighteen Dothideomycetes fungi.</title>
        <authorList>
            <person name="Ohm R.A."/>
            <person name="Feau N."/>
            <person name="Henrissat B."/>
            <person name="Schoch C.L."/>
            <person name="Horwitz B.A."/>
            <person name="Barry K.W."/>
            <person name="Condon B.J."/>
            <person name="Copeland A.C."/>
            <person name="Dhillon B."/>
            <person name="Glaser F."/>
            <person name="Hesse C.N."/>
            <person name="Kosti I."/>
            <person name="LaButti K."/>
            <person name="Lindquist E.A."/>
            <person name="Lucas S."/>
            <person name="Salamov A.A."/>
            <person name="Bradshaw R.E."/>
            <person name="Ciuffetti L."/>
            <person name="Hamelin R.C."/>
            <person name="Kema G.H.J."/>
            <person name="Lawrence C."/>
            <person name="Scott J.A."/>
            <person name="Spatafora J.W."/>
            <person name="Turgeon B.G."/>
            <person name="de Wit P.J.G.M."/>
            <person name="Zhong S."/>
            <person name="Goodwin S.B."/>
            <person name="Grigoriev I.V."/>
        </authorList>
    </citation>
    <scope>NUCLEOTIDE SEQUENCE [LARGE SCALE GENOMIC DNA]</scope>
    <source>
        <strain evidence="1 2">UAMH 10762</strain>
    </source>
</reference>
<dbReference type="OMA" id="AKIAKPW"/>
<organism evidence="1 2">
    <name type="scientific">Baudoinia panamericana (strain UAMH 10762)</name>
    <name type="common">Angels' share fungus</name>
    <name type="synonym">Baudoinia compniacensis (strain UAMH 10762)</name>
    <dbReference type="NCBI Taxonomy" id="717646"/>
    <lineage>
        <taxon>Eukaryota</taxon>
        <taxon>Fungi</taxon>
        <taxon>Dikarya</taxon>
        <taxon>Ascomycota</taxon>
        <taxon>Pezizomycotina</taxon>
        <taxon>Dothideomycetes</taxon>
        <taxon>Dothideomycetidae</taxon>
        <taxon>Mycosphaerellales</taxon>
        <taxon>Teratosphaeriaceae</taxon>
        <taxon>Baudoinia</taxon>
    </lineage>
</organism>
<name>M2M2W0_BAUPA</name>
<dbReference type="AlphaFoldDB" id="M2M2W0"/>
<dbReference type="EMBL" id="KB445566">
    <property type="protein sequence ID" value="EMC90866.1"/>
    <property type="molecule type" value="Genomic_DNA"/>
</dbReference>
<accession>M2M2W0</accession>
<sequence length="293" mass="32281">MHGTPADTMEVVANGSGATTTTLYPKISGKLIDLNTSLLGYVDHTIFARPVPFTGTIKLHGTHADMIVRADNTIGYESRDRTDLDHGERQLRLHIVLAINSEGSLLMAGKWIGQGIQKGVAIAKLPRCFVPCGIRLAEAWEPIELYAGIEDSEAGMLNINRGGFYHLEYSIAYEGVSFLAKARELRLAVAASCAFGRAMGIEGEGEGIVWTPAANSNLPNVSKLWFKTQAEHFNHNIKLKVAAEKAMERAWQYLAEMGTSQTMQSIGIFFRWLTDDLALEERREIELMKLDGA</sequence>
<evidence type="ECO:0000313" key="2">
    <source>
        <dbReference type="Proteomes" id="UP000011761"/>
    </source>
</evidence>
<protein>
    <submittedName>
        <fullName evidence="1">Uncharacterized protein</fullName>
    </submittedName>
</protein>
<dbReference type="HOGENOM" id="CLU_054812_0_0_1"/>
<dbReference type="GeneID" id="19109258"/>
<dbReference type="OrthoDB" id="10005335at2759"/>
<dbReference type="eggNOG" id="ENOG502S6SR">
    <property type="taxonomic scope" value="Eukaryota"/>
</dbReference>